<feature type="compositionally biased region" description="Basic and acidic residues" evidence="1">
    <location>
        <begin position="18"/>
        <end position="31"/>
    </location>
</feature>
<dbReference type="InterPro" id="IPR021136">
    <property type="entry name" value="Flagellar_hook_control-like_C"/>
</dbReference>
<proteinExistence type="predicted"/>
<evidence type="ECO:0000313" key="3">
    <source>
        <dbReference type="EMBL" id="GAA3715287.1"/>
    </source>
</evidence>
<feature type="compositionally biased region" description="Low complexity" evidence="1">
    <location>
        <begin position="298"/>
        <end position="337"/>
    </location>
</feature>
<feature type="region of interest" description="Disordered" evidence="1">
    <location>
        <begin position="1"/>
        <end position="185"/>
    </location>
</feature>
<dbReference type="CDD" id="cd17470">
    <property type="entry name" value="T3SS_Flik_C"/>
    <property type="match status" value="1"/>
</dbReference>
<name>A0ABP7E943_9GAMM</name>
<dbReference type="Pfam" id="PF02120">
    <property type="entry name" value="Flg_hook"/>
    <property type="match status" value="1"/>
</dbReference>
<sequence>MTAPQAVENPDVVALDEVEGRAVQKQAERTTAEATAASAASRSESSRQSETVPAASRPKITVEVPPADTRRDTANSQTADSLANKDAVAVRQQEATSARPPEWLAQIEHGRRWSQPDLRAGSPMNTDDNGNALPSVDLAEGDGEQESQAKPVSTASNMPEPAPASLLSSQSGGEGAPAMNQGPVSHDAGLAVVNRDGIQTGSTAERPVLADRVVTLQQGAPEQSAKQLSQQVQVMVSQNLQEAEIRLDPSNLGGLRIQVKMEQGEVQVQFLASHPQARELLDQALPRLRDMLSQQGLNLSQNQGQSQSGSQQGGFNQAAQQDAQQQSQQQSQQNAQQGGEGRSHGPRGYGSLAGDEPQTSLAGEARLSNRSDDAGRIDFFA</sequence>
<gene>
    <name evidence="3" type="ORF">GCM10022421_23520</name>
</gene>
<dbReference type="EMBL" id="BAABDS010000036">
    <property type="protein sequence ID" value="GAA3715287.1"/>
    <property type="molecule type" value="Genomic_DNA"/>
</dbReference>
<evidence type="ECO:0000256" key="1">
    <source>
        <dbReference type="SAM" id="MobiDB-lite"/>
    </source>
</evidence>
<dbReference type="InterPro" id="IPR038610">
    <property type="entry name" value="FliK-like_C_sf"/>
</dbReference>
<organism evidence="3 4">
    <name type="scientific">Oceanisphaera sediminis</name>
    <dbReference type="NCBI Taxonomy" id="981381"/>
    <lineage>
        <taxon>Bacteria</taxon>
        <taxon>Pseudomonadati</taxon>
        <taxon>Pseudomonadota</taxon>
        <taxon>Gammaproteobacteria</taxon>
        <taxon>Aeromonadales</taxon>
        <taxon>Aeromonadaceae</taxon>
        <taxon>Oceanisphaera</taxon>
    </lineage>
</organism>
<accession>A0ABP7E943</accession>
<comment type="caution">
    <text evidence="3">The sequence shown here is derived from an EMBL/GenBank/DDBJ whole genome shotgun (WGS) entry which is preliminary data.</text>
</comment>
<evidence type="ECO:0000313" key="4">
    <source>
        <dbReference type="Proteomes" id="UP001501479"/>
    </source>
</evidence>
<feature type="domain" description="Flagellar hook-length control protein-like C-terminal" evidence="2">
    <location>
        <begin position="230"/>
        <end position="312"/>
    </location>
</feature>
<feature type="compositionally biased region" description="Polar residues" evidence="1">
    <location>
        <begin position="146"/>
        <end position="157"/>
    </location>
</feature>
<feature type="compositionally biased region" description="Basic and acidic residues" evidence="1">
    <location>
        <begin position="367"/>
        <end position="381"/>
    </location>
</feature>
<protein>
    <recommendedName>
        <fullName evidence="2">Flagellar hook-length control protein-like C-terminal domain-containing protein</fullName>
    </recommendedName>
</protein>
<evidence type="ECO:0000259" key="2">
    <source>
        <dbReference type="Pfam" id="PF02120"/>
    </source>
</evidence>
<keyword evidence="4" id="KW-1185">Reference proteome</keyword>
<feature type="region of interest" description="Disordered" evidence="1">
    <location>
        <begin position="298"/>
        <end position="381"/>
    </location>
</feature>
<reference evidence="4" key="1">
    <citation type="journal article" date="2019" name="Int. J. Syst. Evol. Microbiol.">
        <title>The Global Catalogue of Microorganisms (GCM) 10K type strain sequencing project: providing services to taxonomists for standard genome sequencing and annotation.</title>
        <authorList>
            <consortium name="The Broad Institute Genomics Platform"/>
            <consortium name="The Broad Institute Genome Sequencing Center for Infectious Disease"/>
            <person name="Wu L."/>
            <person name="Ma J."/>
        </authorList>
    </citation>
    <scope>NUCLEOTIDE SEQUENCE [LARGE SCALE GENOMIC DNA]</scope>
    <source>
        <strain evidence="4">JCM 17329</strain>
    </source>
</reference>
<dbReference type="Gene3D" id="3.30.750.140">
    <property type="match status" value="1"/>
</dbReference>
<dbReference type="Proteomes" id="UP001501479">
    <property type="component" value="Unassembled WGS sequence"/>
</dbReference>
<dbReference type="PANTHER" id="PTHR37533">
    <property type="entry name" value="FLAGELLAR HOOK-LENGTH CONTROL PROTEIN"/>
    <property type="match status" value="1"/>
</dbReference>
<dbReference type="InterPro" id="IPR052563">
    <property type="entry name" value="FliK"/>
</dbReference>
<dbReference type="PANTHER" id="PTHR37533:SF2">
    <property type="entry name" value="FLAGELLAR HOOK-LENGTH CONTROL PROTEIN"/>
    <property type="match status" value="1"/>
</dbReference>
<feature type="compositionally biased region" description="Low complexity" evidence="1">
    <location>
        <begin position="32"/>
        <end position="51"/>
    </location>
</feature>